<gene>
    <name evidence="1" type="ORF">A359_06590</name>
</gene>
<name>J3TXR5_9ENTR</name>
<dbReference type="AlphaFoldDB" id="J3TXR5"/>
<evidence type="ECO:0000313" key="1">
    <source>
        <dbReference type="EMBL" id="AFP85045.1"/>
    </source>
</evidence>
<dbReference type="KEGG" id="sect:A359_06590"/>
<dbReference type="HOGENOM" id="CLU_2791598_0_0_6"/>
<dbReference type="EMBL" id="CP003546">
    <property type="protein sequence ID" value="AFP85045.1"/>
    <property type="molecule type" value="Genomic_DNA"/>
</dbReference>
<dbReference type="Proteomes" id="UP000003936">
    <property type="component" value="Chromosome"/>
</dbReference>
<organism evidence="1 2">
    <name type="scientific">secondary endosymbiont of Ctenarytaina eucalypti</name>
    <dbReference type="NCBI Taxonomy" id="1199245"/>
    <lineage>
        <taxon>Bacteria</taxon>
        <taxon>Pseudomonadati</taxon>
        <taxon>Pseudomonadota</taxon>
        <taxon>Gammaproteobacteria</taxon>
        <taxon>Enterobacterales</taxon>
        <taxon>Enterobacteriaceae</taxon>
        <taxon>aphid secondary symbionts</taxon>
    </lineage>
</organism>
<reference evidence="1 2" key="1">
    <citation type="journal article" date="2012" name="Mol. Biol. Evol.">
        <title>Genome reduction and co-evolution between the primary and secondary bacterial symbionts of psyllids.</title>
        <authorList>
            <person name="Sloan D.B."/>
            <person name="Moran N.A."/>
        </authorList>
    </citation>
    <scope>NUCLEOTIDE SEQUENCE [LARGE SCALE GENOMIC DNA]</scope>
    <source>
        <strain evidence="1">Ceuc_S</strain>
    </source>
</reference>
<sequence length="68" mass="7692">MTVLLIMITIVFNKVSDHVVAIIVPIIVLDKSFYVLRLYDGHPSRLVVMNILDAIRVSVGRKAFLIKN</sequence>
<evidence type="ECO:0000313" key="2">
    <source>
        <dbReference type="Proteomes" id="UP000003936"/>
    </source>
</evidence>
<protein>
    <submittedName>
        <fullName evidence="1">Uncharacterized protein</fullName>
    </submittedName>
</protein>
<proteinExistence type="predicted"/>
<keyword evidence="2" id="KW-1185">Reference proteome</keyword>
<accession>J3TXR5</accession>